<dbReference type="GO" id="GO:0071897">
    <property type="term" value="P:DNA biosynthetic process"/>
    <property type="evidence" value="ECO:0007669"/>
    <property type="project" value="UniProtKB-ARBA"/>
</dbReference>
<gene>
    <name evidence="2" type="ORF">CALMAC_LOCUS2793</name>
</gene>
<dbReference type="Proteomes" id="UP000410492">
    <property type="component" value="Unassembled WGS sequence"/>
</dbReference>
<evidence type="ECO:0000259" key="1">
    <source>
        <dbReference type="PROSITE" id="PS50878"/>
    </source>
</evidence>
<accession>A0A653BPR1</accession>
<evidence type="ECO:0000313" key="3">
    <source>
        <dbReference type="Proteomes" id="UP000410492"/>
    </source>
</evidence>
<dbReference type="PANTHER" id="PTHR47027">
    <property type="entry name" value="REVERSE TRANSCRIPTASE DOMAIN-CONTAINING PROTEIN"/>
    <property type="match status" value="1"/>
</dbReference>
<dbReference type="OrthoDB" id="6781251at2759"/>
<dbReference type="EMBL" id="CAACVG010003535">
    <property type="protein sequence ID" value="VEN37593.1"/>
    <property type="molecule type" value="Genomic_DNA"/>
</dbReference>
<dbReference type="SUPFAM" id="SSF56672">
    <property type="entry name" value="DNA/RNA polymerases"/>
    <property type="match status" value="1"/>
</dbReference>
<name>A0A653BPR1_CALMS</name>
<dbReference type="InterPro" id="IPR000477">
    <property type="entry name" value="RT_dom"/>
</dbReference>
<sequence>MADRLTDIEENYKNREIRNLYRGIKAEKRGYQQKPLFYKDKEGHIISGEREIIARWQEYFEELLNNPNTIEICQAELNTQEHESNEIDKIPPTISEIREIIKKIKNNKTPGSDNITAEMFKYGGEALEVHMYNMIKNIWIKEELPEDWREAIICPIYKKGDKADCHNYRGIALLNAAYKILTMYLKDKLTVEMENIVGEYQCGFRPGRSTIDQIFTLRELQAESYEHGLQTLVLFVDFQQAYDRIKRHRMYKVLEDFKINAKLRRMVQLTLRKTENMVRINNEISEKFEVNEGVRQGDPLSTVLFSLCLEKVIRGANINREGLLYHRKHQCLAFADDVAIVTRGKKELQEVVRRLDREAKKLGLYINEGKTTFMEWSDDGCQVGERIKIELEEGGTVTFEKVERFVYLGTVITNQPNTTEEILSRQMAGNRCAYALNSVLRSKEISRRAKIRIYRTVIFPVVTYASEVWTLNKKEQNMLEVWERKILRKIFGGKLWNNIWIRRSNMELKSLYEHPSITGVVKAQRLRWLGHVARMSDRRIPKKIQTCAIGMKKRRGRPKSRWRQQVEEDLKTIGIEKWNQEVTNKKKWRKITYQAMGLLGL</sequence>
<protein>
    <recommendedName>
        <fullName evidence="1">Reverse transcriptase domain-containing protein</fullName>
    </recommendedName>
</protein>
<feature type="domain" description="Reverse transcriptase" evidence="1">
    <location>
        <begin position="137"/>
        <end position="412"/>
    </location>
</feature>
<organism evidence="2 3">
    <name type="scientific">Callosobruchus maculatus</name>
    <name type="common">Southern cowpea weevil</name>
    <name type="synonym">Pulse bruchid</name>
    <dbReference type="NCBI Taxonomy" id="64391"/>
    <lineage>
        <taxon>Eukaryota</taxon>
        <taxon>Metazoa</taxon>
        <taxon>Ecdysozoa</taxon>
        <taxon>Arthropoda</taxon>
        <taxon>Hexapoda</taxon>
        <taxon>Insecta</taxon>
        <taxon>Pterygota</taxon>
        <taxon>Neoptera</taxon>
        <taxon>Endopterygota</taxon>
        <taxon>Coleoptera</taxon>
        <taxon>Polyphaga</taxon>
        <taxon>Cucujiformia</taxon>
        <taxon>Chrysomeloidea</taxon>
        <taxon>Chrysomelidae</taxon>
        <taxon>Bruchinae</taxon>
        <taxon>Bruchini</taxon>
        <taxon>Callosobruchus</taxon>
    </lineage>
</organism>
<proteinExistence type="predicted"/>
<keyword evidence="3" id="KW-1185">Reference proteome</keyword>
<dbReference type="PANTHER" id="PTHR47027:SF20">
    <property type="entry name" value="REVERSE TRANSCRIPTASE-LIKE PROTEIN WITH RNA-DIRECTED DNA POLYMERASE DOMAIN"/>
    <property type="match status" value="1"/>
</dbReference>
<dbReference type="InterPro" id="IPR043128">
    <property type="entry name" value="Rev_trsase/Diguanyl_cyclase"/>
</dbReference>
<dbReference type="Gene3D" id="3.30.70.270">
    <property type="match status" value="1"/>
</dbReference>
<dbReference type="PROSITE" id="PS50878">
    <property type="entry name" value="RT_POL"/>
    <property type="match status" value="1"/>
</dbReference>
<evidence type="ECO:0000313" key="2">
    <source>
        <dbReference type="EMBL" id="VEN37593.1"/>
    </source>
</evidence>
<dbReference type="CDD" id="cd01650">
    <property type="entry name" value="RT_nLTR_like"/>
    <property type="match status" value="1"/>
</dbReference>
<reference evidence="2 3" key="1">
    <citation type="submission" date="2019-01" db="EMBL/GenBank/DDBJ databases">
        <authorList>
            <person name="Sayadi A."/>
        </authorList>
    </citation>
    <scope>NUCLEOTIDE SEQUENCE [LARGE SCALE GENOMIC DNA]</scope>
</reference>
<dbReference type="Pfam" id="PF00078">
    <property type="entry name" value="RVT_1"/>
    <property type="match status" value="1"/>
</dbReference>
<dbReference type="InterPro" id="IPR043502">
    <property type="entry name" value="DNA/RNA_pol_sf"/>
</dbReference>
<dbReference type="AlphaFoldDB" id="A0A653BPR1"/>